<dbReference type="Proteomes" id="UP000887581">
    <property type="component" value="Unplaced"/>
</dbReference>
<proteinExistence type="predicted"/>
<evidence type="ECO:0000313" key="1">
    <source>
        <dbReference type="Proteomes" id="UP000887581"/>
    </source>
</evidence>
<dbReference type="AlphaFoldDB" id="A0A915PIA3"/>
<accession>A0A915PIA3</accession>
<organism evidence="1 2">
    <name type="scientific">Setaria digitata</name>
    <dbReference type="NCBI Taxonomy" id="48799"/>
    <lineage>
        <taxon>Eukaryota</taxon>
        <taxon>Metazoa</taxon>
        <taxon>Ecdysozoa</taxon>
        <taxon>Nematoda</taxon>
        <taxon>Chromadorea</taxon>
        <taxon>Rhabditida</taxon>
        <taxon>Spirurina</taxon>
        <taxon>Spiruromorpha</taxon>
        <taxon>Filarioidea</taxon>
        <taxon>Setariidae</taxon>
        <taxon>Setaria</taxon>
    </lineage>
</organism>
<protein>
    <submittedName>
        <fullName evidence="2">Uncharacterized protein</fullName>
    </submittedName>
</protein>
<dbReference type="WBParaSite" id="sdigi.contig120.g4736.t1">
    <property type="protein sequence ID" value="sdigi.contig120.g4736.t1"/>
    <property type="gene ID" value="sdigi.contig120.g4736"/>
</dbReference>
<keyword evidence="1" id="KW-1185">Reference proteome</keyword>
<sequence>MCDSPQYNKLNTSNYLPLWNSGQQHGGPTAAFLHLFASKKVIDAEKIFDDYSTNPQKYTVEA</sequence>
<evidence type="ECO:0000313" key="2">
    <source>
        <dbReference type="WBParaSite" id="sdigi.contig120.g4736.t1"/>
    </source>
</evidence>
<reference evidence="2" key="1">
    <citation type="submission" date="2022-11" db="UniProtKB">
        <authorList>
            <consortium name="WormBaseParasite"/>
        </authorList>
    </citation>
    <scope>IDENTIFICATION</scope>
</reference>
<name>A0A915PIA3_9BILA</name>